<gene>
    <name evidence="1" type="ORF">PsorP6_008752</name>
</gene>
<organism evidence="1 2">
    <name type="scientific">Peronosclerospora sorghi</name>
    <dbReference type="NCBI Taxonomy" id="230839"/>
    <lineage>
        <taxon>Eukaryota</taxon>
        <taxon>Sar</taxon>
        <taxon>Stramenopiles</taxon>
        <taxon>Oomycota</taxon>
        <taxon>Peronosporomycetes</taxon>
        <taxon>Peronosporales</taxon>
        <taxon>Peronosporaceae</taxon>
        <taxon>Peronosclerospora</taxon>
    </lineage>
</organism>
<reference evidence="1 2" key="1">
    <citation type="journal article" date="2022" name="bioRxiv">
        <title>The genome of the oomycete Peronosclerospora sorghi, a cosmopolitan pathogen of maize and sorghum, is inflated with dispersed pseudogenes.</title>
        <authorList>
            <person name="Fletcher K."/>
            <person name="Martin F."/>
            <person name="Isakeit T."/>
            <person name="Cavanaugh K."/>
            <person name="Magill C."/>
            <person name="Michelmore R."/>
        </authorList>
    </citation>
    <scope>NUCLEOTIDE SEQUENCE [LARGE SCALE GENOMIC DNA]</scope>
    <source>
        <strain evidence="1">P6</strain>
    </source>
</reference>
<keyword evidence="2" id="KW-1185">Reference proteome</keyword>
<comment type="caution">
    <text evidence="1">The sequence shown here is derived from an EMBL/GenBank/DDBJ whole genome shotgun (WGS) entry which is preliminary data.</text>
</comment>
<proteinExistence type="predicted"/>
<dbReference type="Proteomes" id="UP001163321">
    <property type="component" value="Chromosome 5"/>
</dbReference>
<accession>A0ACC0W0Y0</accession>
<protein>
    <submittedName>
        <fullName evidence="1">Uncharacterized protein</fullName>
    </submittedName>
</protein>
<dbReference type="EMBL" id="CM047584">
    <property type="protein sequence ID" value="KAI9911773.1"/>
    <property type="molecule type" value="Genomic_DNA"/>
</dbReference>
<sequence>MLLLTGAPQPPLSLISAECSLPPLHHSGDSMMLPGRPPPTPIHPAGTASVYVEVCQGWAPFPNCAKWMK</sequence>
<evidence type="ECO:0000313" key="2">
    <source>
        <dbReference type="Proteomes" id="UP001163321"/>
    </source>
</evidence>
<name>A0ACC0W0Y0_9STRA</name>
<evidence type="ECO:0000313" key="1">
    <source>
        <dbReference type="EMBL" id="KAI9911773.1"/>
    </source>
</evidence>